<keyword evidence="5" id="KW-1185">Reference proteome</keyword>
<dbReference type="SMART" id="SM00450">
    <property type="entry name" value="RHOD"/>
    <property type="match status" value="1"/>
</dbReference>
<evidence type="ECO:0000313" key="3">
    <source>
        <dbReference type="EMBL" id="OOR89397.1"/>
    </source>
</evidence>
<dbReference type="AlphaFoldDB" id="A0A1T0A142"/>
<dbReference type="OrthoDB" id="9789585at2"/>
<reference evidence="3 5" key="1">
    <citation type="submission" date="2017-02" db="EMBL/GenBank/DDBJ databases">
        <title>Draft genome sequence of Moraxella caviae CCUG 355 type strain.</title>
        <authorList>
            <person name="Engstrom-Jakobsson H."/>
            <person name="Salva-Serra F."/>
            <person name="Thorell K."/>
            <person name="Gonzales-Siles L."/>
            <person name="Karlsson R."/>
            <person name="Boulund F."/>
            <person name="Engstrand L."/>
            <person name="Moore E."/>
        </authorList>
    </citation>
    <scope>NUCLEOTIDE SEQUENCE [LARGE SCALE GENOMIC DNA]</scope>
    <source>
        <strain evidence="3 5">CCUG 355</strain>
    </source>
</reference>
<evidence type="ECO:0000313" key="5">
    <source>
        <dbReference type="Proteomes" id="UP000190435"/>
    </source>
</evidence>
<evidence type="ECO:0000313" key="4">
    <source>
        <dbReference type="EMBL" id="STZ09882.1"/>
    </source>
</evidence>
<dbReference type="PROSITE" id="PS50206">
    <property type="entry name" value="RHODANESE_3"/>
    <property type="match status" value="1"/>
</dbReference>
<dbReference type="STRING" id="34060.B0181_06865"/>
<dbReference type="PANTHER" id="PTHR43031">
    <property type="entry name" value="FAD-DEPENDENT OXIDOREDUCTASE"/>
    <property type="match status" value="1"/>
</dbReference>
<dbReference type="PANTHER" id="PTHR43031:SF18">
    <property type="entry name" value="RHODANESE-RELATED SULFURTRANSFERASES"/>
    <property type="match status" value="1"/>
</dbReference>
<keyword evidence="1" id="KW-0732">Signal</keyword>
<dbReference type="CDD" id="cd00158">
    <property type="entry name" value="RHOD"/>
    <property type="match status" value="1"/>
</dbReference>
<dbReference type="EMBL" id="UGQE01000001">
    <property type="protein sequence ID" value="STZ09882.1"/>
    <property type="molecule type" value="Genomic_DNA"/>
</dbReference>
<feature type="domain" description="Rhodanese" evidence="2">
    <location>
        <begin position="43"/>
        <end position="128"/>
    </location>
</feature>
<feature type="chain" id="PRO_5033746758" evidence="1">
    <location>
        <begin position="22"/>
        <end position="129"/>
    </location>
</feature>
<feature type="signal peptide" evidence="1">
    <location>
        <begin position="1"/>
        <end position="21"/>
    </location>
</feature>
<dbReference type="EMBL" id="MUXU01000039">
    <property type="protein sequence ID" value="OOR89397.1"/>
    <property type="molecule type" value="Genomic_DNA"/>
</dbReference>
<reference evidence="4 6" key="2">
    <citation type="submission" date="2018-06" db="EMBL/GenBank/DDBJ databases">
        <authorList>
            <consortium name="Pathogen Informatics"/>
            <person name="Doyle S."/>
        </authorList>
    </citation>
    <scope>NUCLEOTIDE SEQUENCE [LARGE SCALE GENOMIC DNA]</scope>
    <source>
        <strain evidence="4 6">NCTC10293</strain>
    </source>
</reference>
<gene>
    <name evidence="4" type="primary">pspE_1</name>
    <name evidence="3" type="ORF">B0181_06865</name>
    <name evidence="4" type="ORF">NCTC10293_00193</name>
</gene>
<keyword evidence="4" id="KW-0808">Transferase</keyword>
<dbReference type="Proteomes" id="UP000190435">
    <property type="component" value="Unassembled WGS sequence"/>
</dbReference>
<dbReference type="EC" id="2.8.1.1" evidence="4"/>
<dbReference type="GO" id="GO:0004792">
    <property type="term" value="F:thiosulfate-cyanide sulfurtransferase activity"/>
    <property type="evidence" value="ECO:0007669"/>
    <property type="project" value="UniProtKB-EC"/>
</dbReference>
<accession>A0A1T0A142</accession>
<proteinExistence type="predicted"/>
<dbReference type="Proteomes" id="UP000255279">
    <property type="component" value="Unassembled WGS sequence"/>
</dbReference>
<dbReference type="PROSITE" id="PS51257">
    <property type="entry name" value="PROKAR_LIPOPROTEIN"/>
    <property type="match status" value="1"/>
</dbReference>
<dbReference type="RefSeq" id="WP_078276765.1">
    <property type="nucleotide sequence ID" value="NZ_CAACXO010000056.1"/>
</dbReference>
<dbReference type="Gene3D" id="3.40.250.10">
    <property type="entry name" value="Rhodanese-like domain"/>
    <property type="match status" value="1"/>
</dbReference>
<dbReference type="InterPro" id="IPR001763">
    <property type="entry name" value="Rhodanese-like_dom"/>
</dbReference>
<protein>
    <submittedName>
        <fullName evidence="4">Thiosulfate sulfurtransferase PspE</fullName>
        <ecNumber evidence="4">2.8.1.1</ecNumber>
    </submittedName>
</protein>
<dbReference type="SUPFAM" id="SSF52821">
    <property type="entry name" value="Rhodanese/Cell cycle control phosphatase"/>
    <property type="match status" value="1"/>
</dbReference>
<dbReference type="InterPro" id="IPR036873">
    <property type="entry name" value="Rhodanese-like_dom_sf"/>
</dbReference>
<evidence type="ECO:0000259" key="2">
    <source>
        <dbReference type="PROSITE" id="PS50206"/>
    </source>
</evidence>
<evidence type="ECO:0000313" key="6">
    <source>
        <dbReference type="Proteomes" id="UP000255279"/>
    </source>
</evidence>
<dbReference type="Pfam" id="PF00581">
    <property type="entry name" value="Rhodanese"/>
    <property type="match status" value="1"/>
</dbReference>
<organism evidence="3 5">
    <name type="scientific">Moraxella caviae</name>
    <dbReference type="NCBI Taxonomy" id="34060"/>
    <lineage>
        <taxon>Bacteria</taxon>
        <taxon>Pseudomonadati</taxon>
        <taxon>Pseudomonadota</taxon>
        <taxon>Gammaproteobacteria</taxon>
        <taxon>Moraxellales</taxon>
        <taxon>Moraxellaceae</taxon>
        <taxon>Moraxella</taxon>
    </lineage>
</organism>
<evidence type="ECO:0000256" key="1">
    <source>
        <dbReference type="SAM" id="SignalP"/>
    </source>
</evidence>
<dbReference type="InterPro" id="IPR050229">
    <property type="entry name" value="GlpE_sulfurtransferase"/>
</dbReference>
<sequence length="129" mass="13655">MKIIVLTALAAALSLTACSHSKPVQTATQSTQTQAPTEATKKQKDAGVWIDVRGSEEFAAGHLKGALNITTAELAQRIASVEPDKNARINVYCRSGRRAGEAKALLESLGYTNVVNHGGYADLVAQGYE</sequence>
<name>A0A1T0A142_9GAMM</name>